<sequence>MKYSKKVILFFLILTVLLGGLLRFWKLASYPISLSIDEVGIGYDSYSILKTGKDQWGESFPLAFRSIGDYKPPVLEYLMIPAITVFGLNEFGTRFTVALFGTLTILFTFLLIKQISKNDLIALLSSFSLSISPWHLQVSRMTSESVVALFFIIIGVWLFLKSVHEKKNLYWLSAIFFCLSLYTYHSARLFTPVMVFGLTIIYFKNIIKEKKRIILGILLGLILVIPFVYIMLTPLGRTRTQSVFISKDIEINSQLNVNNSRRTILNKIFDNNFLTLFNFWTKRYLNYFDFSYIFFEGVNLSSIKLPDVGLMYLIELPFLLLGLWQIIVNKKILGRQELILVIFWVLIGPLAASLANNEQHILRNLTTIPMLQFLVGIGLSVFILKLFRISLAKKLLFFCLTPLLFIVSLVYYCDLYYVHYPIQFSEYWSYGMKEAALFAWDHQKEYKNIIIDSSFGTQGPFTVSTPHLYVYFYGKYDPWLLQTDPLHDKEPNKGSADFLNFSFRPIYWPVDRYSKNTLFIGSPWSLPPEDLDKAKVIKTIYFKNGATGFLIVASLEDKENTSQN</sequence>
<evidence type="ECO:0000256" key="2">
    <source>
        <dbReference type="ARBA" id="ARBA00022475"/>
    </source>
</evidence>
<keyword evidence="7 8" id="KW-0472">Membrane</keyword>
<evidence type="ECO:0000256" key="4">
    <source>
        <dbReference type="ARBA" id="ARBA00022679"/>
    </source>
</evidence>
<dbReference type="EMBL" id="PEVC01000059">
    <property type="protein sequence ID" value="PIV00244.1"/>
    <property type="molecule type" value="Genomic_DNA"/>
</dbReference>
<comment type="caution">
    <text evidence="10">The sequence shown here is derived from an EMBL/GenBank/DDBJ whole genome shotgun (WGS) entry which is preliminary data.</text>
</comment>
<dbReference type="InterPro" id="IPR050297">
    <property type="entry name" value="LipidA_mod_glycosyltrf_83"/>
</dbReference>
<evidence type="ECO:0000256" key="1">
    <source>
        <dbReference type="ARBA" id="ARBA00004651"/>
    </source>
</evidence>
<keyword evidence="6 8" id="KW-1133">Transmembrane helix</keyword>
<comment type="subcellular location">
    <subcellularLocation>
        <location evidence="1">Cell membrane</location>
        <topology evidence="1">Multi-pass membrane protein</topology>
    </subcellularLocation>
</comment>
<evidence type="ECO:0000256" key="3">
    <source>
        <dbReference type="ARBA" id="ARBA00022676"/>
    </source>
</evidence>
<keyword evidence="3" id="KW-0328">Glycosyltransferase</keyword>
<feature type="transmembrane region" description="Helical" evidence="8">
    <location>
        <begin position="338"/>
        <end position="355"/>
    </location>
</feature>
<dbReference type="GO" id="GO:0016763">
    <property type="term" value="F:pentosyltransferase activity"/>
    <property type="evidence" value="ECO:0007669"/>
    <property type="project" value="TreeGrafter"/>
</dbReference>
<dbReference type="GO" id="GO:0005886">
    <property type="term" value="C:plasma membrane"/>
    <property type="evidence" value="ECO:0007669"/>
    <property type="project" value="UniProtKB-SubCell"/>
</dbReference>
<feature type="transmembrane region" description="Helical" evidence="8">
    <location>
        <begin position="169"/>
        <end position="184"/>
    </location>
</feature>
<name>A0A2M7BAW5_9BACT</name>
<dbReference type="Proteomes" id="UP000229631">
    <property type="component" value="Unassembled WGS sequence"/>
</dbReference>
<evidence type="ECO:0000256" key="5">
    <source>
        <dbReference type="ARBA" id="ARBA00022692"/>
    </source>
</evidence>
<evidence type="ECO:0000313" key="10">
    <source>
        <dbReference type="EMBL" id="PIV00244.1"/>
    </source>
</evidence>
<evidence type="ECO:0000256" key="8">
    <source>
        <dbReference type="SAM" id="Phobius"/>
    </source>
</evidence>
<feature type="transmembrane region" description="Helical" evidence="8">
    <location>
        <begin position="119"/>
        <end position="136"/>
    </location>
</feature>
<feature type="transmembrane region" description="Helical" evidence="8">
    <location>
        <begin position="142"/>
        <end position="160"/>
    </location>
</feature>
<dbReference type="InterPro" id="IPR038731">
    <property type="entry name" value="RgtA/B/C-like"/>
</dbReference>
<dbReference type="PANTHER" id="PTHR33908">
    <property type="entry name" value="MANNOSYLTRANSFERASE YKCB-RELATED"/>
    <property type="match status" value="1"/>
</dbReference>
<evidence type="ECO:0000259" key="9">
    <source>
        <dbReference type="Pfam" id="PF13231"/>
    </source>
</evidence>
<keyword evidence="5 8" id="KW-0812">Transmembrane</keyword>
<keyword evidence="2" id="KW-1003">Cell membrane</keyword>
<feature type="domain" description="Glycosyltransferase RgtA/B/C/D-like" evidence="9">
    <location>
        <begin position="71"/>
        <end position="229"/>
    </location>
</feature>
<evidence type="ECO:0000313" key="11">
    <source>
        <dbReference type="Proteomes" id="UP000229631"/>
    </source>
</evidence>
<accession>A0A2M7BAW5</accession>
<feature type="transmembrane region" description="Helical" evidence="8">
    <location>
        <begin position="395"/>
        <end position="412"/>
    </location>
</feature>
<gene>
    <name evidence="10" type="ORF">COS54_03355</name>
</gene>
<feature type="transmembrane region" description="Helical" evidence="8">
    <location>
        <begin position="95"/>
        <end position="112"/>
    </location>
</feature>
<feature type="transmembrane region" description="Helical" evidence="8">
    <location>
        <begin position="7"/>
        <end position="25"/>
    </location>
</feature>
<protein>
    <recommendedName>
        <fullName evidence="9">Glycosyltransferase RgtA/B/C/D-like domain-containing protein</fullName>
    </recommendedName>
</protein>
<evidence type="ECO:0000256" key="6">
    <source>
        <dbReference type="ARBA" id="ARBA00022989"/>
    </source>
</evidence>
<reference evidence="11" key="1">
    <citation type="submission" date="2017-09" db="EMBL/GenBank/DDBJ databases">
        <title>Depth-based differentiation of microbial function through sediment-hosted aquifers and enrichment of novel symbionts in the deep terrestrial subsurface.</title>
        <authorList>
            <person name="Probst A.J."/>
            <person name="Ladd B."/>
            <person name="Jarett J.K."/>
            <person name="Geller-Mcgrath D.E."/>
            <person name="Sieber C.M.K."/>
            <person name="Emerson J.B."/>
            <person name="Anantharaman K."/>
            <person name="Thomas B.C."/>
            <person name="Malmstrom R."/>
            <person name="Stieglmeier M."/>
            <person name="Klingl A."/>
            <person name="Woyke T."/>
            <person name="Ryan C.M."/>
            <person name="Banfield J.F."/>
        </authorList>
    </citation>
    <scope>NUCLEOTIDE SEQUENCE [LARGE SCALE GENOMIC DNA]</scope>
</reference>
<feature type="transmembrane region" description="Helical" evidence="8">
    <location>
        <begin position="214"/>
        <end position="232"/>
    </location>
</feature>
<dbReference type="AlphaFoldDB" id="A0A2M7BAW5"/>
<organism evidence="10 11">
    <name type="scientific">Candidatus Shapirobacteria bacterium CG03_land_8_20_14_0_80_39_12</name>
    <dbReference type="NCBI Taxonomy" id="1974879"/>
    <lineage>
        <taxon>Bacteria</taxon>
        <taxon>Candidatus Shapironibacteriota</taxon>
    </lineage>
</organism>
<proteinExistence type="predicted"/>
<feature type="transmembrane region" description="Helical" evidence="8">
    <location>
        <begin position="361"/>
        <end position="383"/>
    </location>
</feature>
<dbReference type="GO" id="GO:0009103">
    <property type="term" value="P:lipopolysaccharide biosynthetic process"/>
    <property type="evidence" value="ECO:0007669"/>
    <property type="project" value="UniProtKB-ARBA"/>
</dbReference>
<feature type="transmembrane region" description="Helical" evidence="8">
    <location>
        <begin position="190"/>
        <end position="207"/>
    </location>
</feature>
<dbReference type="PANTHER" id="PTHR33908:SF11">
    <property type="entry name" value="MEMBRANE PROTEIN"/>
    <property type="match status" value="1"/>
</dbReference>
<keyword evidence="4" id="KW-0808">Transferase</keyword>
<feature type="transmembrane region" description="Helical" evidence="8">
    <location>
        <begin position="309"/>
        <end position="326"/>
    </location>
</feature>
<dbReference type="Pfam" id="PF13231">
    <property type="entry name" value="PMT_2"/>
    <property type="match status" value="1"/>
</dbReference>
<evidence type="ECO:0000256" key="7">
    <source>
        <dbReference type="ARBA" id="ARBA00023136"/>
    </source>
</evidence>